<dbReference type="AlphaFoldDB" id="A0A1L9PXE2"/>
<dbReference type="EMBL" id="KV878134">
    <property type="protein sequence ID" value="OJJ06187.1"/>
    <property type="molecule type" value="Genomic_DNA"/>
</dbReference>
<organism evidence="1 2">
    <name type="scientific">Aspergillus versicolor CBS 583.65</name>
    <dbReference type="NCBI Taxonomy" id="1036611"/>
    <lineage>
        <taxon>Eukaryota</taxon>
        <taxon>Fungi</taxon>
        <taxon>Dikarya</taxon>
        <taxon>Ascomycota</taxon>
        <taxon>Pezizomycotina</taxon>
        <taxon>Eurotiomycetes</taxon>
        <taxon>Eurotiomycetidae</taxon>
        <taxon>Eurotiales</taxon>
        <taxon>Aspergillaceae</taxon>
        <taxon>Aspergillus</taxon>
        <taxon>Aspergillus subgen. Nidulantes</taxon>
    </lineage>
</organism>
<proteinExistence type="predicted"/>
<dbReference type="GeneID" id="63728848"/>
<keyword evidence="2" id="KW-1185">Reference proteome</keyword>
<gene>
    <name evidence="1" type="ORF">ASPVEDRAFT_45604</name>
</gene>
<name>A0A1L9PXE2_ASPVE</name>
<evidence type="ECO:0008006" key="3">
    <source>
        <dbReference type="Google" id="ProtNLM"/>
    </source>
</evidence>
<reference evidence="2" key="1">
    <citation type="journal article" date="2017" name="Genome Biol.">
        <title>Comparative genomics reveals high biological diversity and specific adaptations in the industrially and medically important fungal genus Aspergillus.</title>
        <authorList>
            <person name="de Vries R.P."/>
            <person name="Riley R."/>
            <person name="Wiebenga A."/>
            <person name="Aguilar-Osorio G."/>
            <person name="Amillis S."/>
            <person name="Uchima C.A."/>
            <person name="Anderluh G."/>
            <person name="Asadollahi M."/>
            <person name="Askin M."/>
            <person name="Barry K."/>
            <person name="Battaglia E."/>
            <person name="Bayram O."/>
            <person name="Benocci T."/>
            <person name="Braus-Stromeyer S.A."/>
            <person name="Caldana C."/>
            <person name="Canovas D."/>
            <person name="Cerqueira G.C."/>
            <person name="Chen F."/>
            <person name="Chen W."/>
            <person name="Choi C."/>
            <person name="Clum A."/>
            <person name="Dos Santos R.A."/>
            <person name="Damasio A.R."/>
            <person name="Diallinas G."/>
            <person name="Emri T."/>
            <person name="Fekete E."/>
            <person name="Flipphi M."/>
            <person name="Freyberg S."/>
            <person name="Gallo A."/>
            <person name="Gournas C."/>
            <person name="Habgood R."/>
            <person name="Hainaut M."/>
            <person name="Harispe M.L."/>
            <person name="Henrissat B."/>
            <person name="Hilden K.S."/>
            <person name="Hope R."/>
            <person name="Hossain A."/>
            <person name="Karabika E."/>
            <person name="Karaffa L."/>
            <person name="Karanyi Z."/>
            <person name="Krasevec N."/>
            <person name="Kuo A."/>
            <person name="Kusch H."/>
            <person name="LaButti K."/>
            <person name="Lagendijk E.L."/>
            <person name="Lapidus A."/>
            <person name="Levasseur A."/>
            <person name="Lindquist E."/>
            <person name="Lipzen A."/>
            <person name="Logrieco A.F."/>
            <person name="MacCabe A."/>
            <person name="Maekelae M.R."/>
            <person name="Malavazi I."/>
            <person name="Melin P."/>
            <person name="Meyer V."/>
            <person name="Mielnichuk N."/>
            <person name="Miskei M."/>
            <person name="Molnar A.P."/>
            <person name="Mule G."/>
            <person name="Ngan C.Y."/>
            <person name="Orejas M."/>
            <person name="Orosz E."/>
            <person name="Ouedraogo J.P."/>
            <person name="Overkamp K.M."/>
            <person name="Park H.-S."/>
            <person name="Perrone G."/>
            <person name="Piumi F."/>
            <person name="Punt P.J."/>
            <person name="Ram A.F."/>
            <person name="Ramon A."/>
            <person name="Rauscher S."/>
            <person name="Record E."/>
            <person name="Riano-Pachon D.M."/>
            <person name="Robert V."/>
            <person name="Roehrig J."/>
            <person name="Ruller R."/>
            <person name="Salamov A."/>
            <person name="Salih N.S."/>
            <person name="Samson R.A."/>
            <person name="Sandor E."/>
            <person name="Sanguinetti M."/>
            <person name="Schuetze T."/>
            <person name="Sepcic K."/>
            <person name="Shelest E."/>
            <person name="Sherlock G."/>
            <person name="Sophianopoulou V."/>
            <person name="Squina F.M."/>
            <person name="Sun H."/>
            <person name="Susca A."/>
            <person name="Todd R.B."/>
            <person name="Tsang A."/>
            <person name="Unkles S.E."/>
            <person name="van de Wiele N."/>
            <person name="van Rossen-Uffink D."/>
            <person name="Oliveira J.V."/>
            <person name="Vesth T.C."/>
            <person name="Visser J."/>
            <person name="Yu J.-H."/>
            <person name="Zhou M."/>
            <person name="Andersen M.R."/>
            <person name="Archer D.B."/>
            <person name="Baker S.E."/>
            <person name="Benoit I."/>
            <person name="Brakhage A.A."/>
            <person name="Braus G.H."/>
            <person name="Fischer R."/>
            <person name="Frisvad J.C."/>
            <person name="Goldman G.H."/>
            <person name="Houbraken J."/>
            <person name="Oakley B."/>
            <person name="Pocsi I."/>
            <person name="Scazzocchio C."/>
            <person name="Seiboth B."/>
            <person name="vanKuyk P.A."/>
            <person name="Wortman J."/>
            <person name="Dyer P.S."/>
            <person name="Grigoriev I.V."/>
        </authorList>
    </citation>
    <scope>NUCLEOTIDE SEQUENCE [LARGE SCALE GENOMIC DNA]</scope>
    <source>
        <strain evidence="2">CBS 583.65</strain>
    </source>
</reference>
<dbReference type="RefSeq" id="XP_040671949.1">
    <property type="nucleotide sequence ID" value="XM_040813337.1"/>
</dbReference>
<dbReference type="Proteomes" id="UP000184073">
    <property type="component" value="Unassembled WGS sequence"/>
</dbReference>
<dbReference type="VEuPathDB" id="FungiDB:ASPVEDRAFT_45604"/>
<accession>A0A1L9PXE2</accession>
<sequence>MSVLTADYSWPATFTNAQTTTPPVPAVPGVISRYLWGKAHRLLYHVSRAYCHFDPHIIQLPFGLVLKWTDRTSIEEAIAMQMALAAGMPVPRLLSCGEPVTPELKREVSILMRRLPGLSLENSSDPFEREHEGPWLEELKTCVDAMRQWEPPSQDSICSPVGTALCSSRVPNHIMGPFTDHDSFYRHLFAPTSQHGFRSID</sequence>
<dbReference type="OrthoDB" id="2906425at2759"/>
<dbReference type="STRING" id="1036611.A0A1L9PXE2"/>
<evidence type="ECO:0000313" key="1">
    <source>
        <dbReference type="EMBL" id="OJJ06187.1"/>
    </source>
</evidence>
<evidence type="ECO:0000313" key="2">
    <source>
        <dbReference type="Proteomes" id="UP000184073"/>
    </source>
</evidence>
<protein>
    <recommendedName>
        <fullName evidence="3">Aminoglycoside phosphotransferase domain-containing protein</fullName>
    </recommendedName>
</protein>